<evidence type="ECO:0000313" key="10">
    <source>
        <dbReference type="Proteomes" id="UP000799291"/>
    </source>
</evidence>
<evidence type="ECO:0000256" key="6">
    <source>
        <dbReference type="ARBA" id="ARBA00023004"/>
    </source>
</evidence>
<gene>
    <name evidence="9" type="ORF">K458DRAFT_288682</name>
</gene>
<dbReference type="GO" id="GO:0004601">
    <property type="term" value="F:peroxidase activity"/>
    <property type="evidence" value="ECO:0007669"/>
    <property type="project" value="UniProtKB-KW"/>
</dbReference>
<evidence type="ECO:0000256" key="1">
    <source>
        <dbReference type="ARBA" id="ARBA00001970"/>
    </source>
</evidence>
<keyword evidence="3" id="KW-0349">Heme</keyword>
<sequence length="255" mass="27823">MNVLLGASLVAAQGSFHEWHPAGPNDVRAPCPMLNTLANHKFLPHDGKSISQEIVTHALGSALNISAELSEFLFSQAITTSPEPNATTFSLHDLGRHNILEHDASLSRADYYFGQDPYTFNKTVFAETRSYWHGPIIDLEMAAASRLARVRTSNATNPTYTLSPLGSGFSVGETAAYILILGDRVRGTVRKDLVEYLFENERLPVKMGWKTPKTVVASDDLFGLMDRIVNVTGLASSDARALLSRSDLHVGRAAV</sequence>
<organism evidence="9 10">
    <name type="scientific">Lentithecium fluviatile CBS 122367</name>
    <dbReference type="NCBI Taxonomy" id="1168545"/>
    <lineage>
        <taxon>Eukaryota</taxon>
        <taxon>Fungi</taxon>
        <taxon>Dikarya</taxon>
        <taxon>Ascomycota</taxon>
        <taxon>Pezizomycotina</taxon>
        <taxon>Dothideomycetes</taxon>
        <taxon>Pleosporomycetidae</taxon>
        <taxon>Pleosporales</taxon>
        <taxon>Massarineae</taxon>
        <taxon>Lentitheciaceae</taxon>
        <taxon>Lentithecium</taxon>
    </lineage>
</organism>
<dbReference type="PANTHER" id="PTHR33577">
    <property type="entry name" value="STERIGMATOCYSTIN BIOSYNTHESIS PEROXIDASE STCC-RELATED"/>
    <property type="match status" value="1"/>
</dbReference>
<evidence type="ECO:0000256" key="3">
    <source>
        <dbReference type="ARBA" id="ARBA00022617"/>
    </source>
</evidence>
<dbReference type="GO" id="GO:0046872">
    <property type="term" value="F:metal ion binding"/>
    <property type="evidence" value="ECO:0007669"/>
    <property type="project" value="UniProtKB-KW"/>
</dbReference>
<keyword evidence="4" id="KW-0479">Metal-binding</keyword>
<feature type="domain" description="Heme haloperoxidase family profile" evidence="8">
    <location>
        <begin position="15"/>
        <end position="223"/>
    </location>
</feature>
<keyword evidence="2 9" id="KW-0575">Peroxidase</keyword>
<evidence type="ECO:0000256" key="5">
    <source>
        <dbReference type="ARBA" id="ARBA00023002"/>
    </source>
</evidence>
<dbReference type="InterPro" id="IPR000028">
    <property type="entry name" value="Chloroperoxidase"/>
</dbReference>
<dbReference type="PROSITE" id="PS51405">
    <property type="entry name" value="HEME_HALOPEROXIDASE"/>
    <property type="match status" value="1"/>
</dbReference>
<accession>A0A6G1JKH0</accession>
<dbReference type="Gene3D" id="1.10.489.10">
    <property type="entry name" value="Chloroperoxidase-like"/>
    <property type="match status" value="1"/>
</dbReference>
<dbReference type="PANTHER" id="PTHR33577:SF7">
    <property type="entry name" value="HEME HALOPEROXIDASE FAMILY PROFILE DOMAIN-CONTAINING PROTEIN"/>
    <property type="match status" value="1"/>
</dbReference>
<dbReference type="Proteomes" id="UP000799291">
    <property type="component" value="Unassembled WGS sequence"/>
</dbReference>
<evidence type="ECO:0000313" key="9">
    <source>
        <dbReference type="EMBL" id="KAF2690653.1"/>
    </source>
</evidence>
<dbReference type="InterPro" id="IPR036851">
    <property type="entry name" value="Chloroperoxidase-like_sf"/>
</dbReference>
<comment type="cofactor">
    <cofactor evidence="1">
        <name>heme b</name>
        <dbReference type="ChEBI" id="CHEBI:60344"/>
    </cofactor>
</comment>
<evidence type="ECO:0000256" key="7">
    <source>
        <dbReference type="ARBA" id="ARBA00025795"/>
    </source>
</evidence>
<dbReference type="SUPFAM" id="SSF47571">
    <property type="entry name" value="Cloroperoxidase"/>
    <property type="match status" value="1"/>
</dbReference>
<keyword evidence="5" id="KW-0560">Oxidoreductase</keyword>
<name>A0A6G1JKH0_9PLEO</name>
<reference evidence="9" key="1">
    <citation type="journal article" date="2020" name="Stud. Mycol.">
        <title>101 Dothideomycetes genomes: a test case for predicting lifestyles and emergence of pathogens.</title>
        <authorList>
            <person name="Haridas S."/>
            <person name="Albert R."/>
            <person name="Binder M."/>
            <person name="Bloem J."/>
            <person name="Labutti K."/>
            <person name="Salamov A."/>
            <person name="Andreopoulos B."/>
            <person name="Baker S."/>
            <person name="Barry K."/>
            <person name="Bills G."/>
            <person name="Bluhm B."/>
            <person name="Cannon C."/>
            <person name="Castanera R."/>
            <person name="Culley D."/>
            <person name="Daum C."/>
            <person name="Ezra D."/>
            <person name="Gonzalez J."/>
            <person name="Henrissat B."/>
            <person name="Kuo A."/>
            <person name="Liang C."/>
            <person name="Lipzen A."/>
            <person name="Lutzoni F."/>
            <person name="Magnuson J."/>
            <person name="Mondo S."/>
            <person name="Nolan M."/>
            <person name="Ohm R."/>
            <person name="Pangilinan J."/>
            <person name="Park H.-J."/>
            <person name="Ramirez L."/>
            <person name="Alfaro M."/>
            <person name="Sun H."/>
            <person name="Tritt A."/>
            <person name="Yoshinaga Y."/>
            <person name="Zwiers L.-H."/>
            <person name="Turgeon B."/>
            <person name="Goodwin S."/>
            <person name="Spatafora J."/>
            <person name="Crous P."/>
            <person name="Grigoriev I."/>
        </authorList>
    </citation>
    <scope>NUCLEOTIDE SEQUENCE</scope>
    <source>
        <strain evidence="9">CBS 122367</strain>
    </source>
</reference>
<proteinExistence type="inferred from homology"/>
<dbReference type="Pfam" id="PF01328">
    <property type="entry name" value="Peroxidase_2"/>
    <property type="match status" value="1"/>
</dbReference>
<dbReference type="OrthoDB" id="407298at2759"/>
<evidence type="ECO:0000259" key="8">
    <source>
        <dbReference type="PROSITE" id="PS51405"/>
    </source>
</evidence>
<evidence type="ECO:0000256" key="4">
    <source>
        <dbReference type="ARBA" id="ARBA00022723"/>
    </source>
</evidence>
<evidence type="ECO:0000256" key="2">
    <source>
        <dbReference type="ARBA" id="ARBA00022559"/>
    </source>
</evidence>
<dbReference type="AlphaFoldDB" id="A0A6G1JKH0"/>
<comment type="similarity">
    <text evidence="7">Belongs to the chloroperoxidase family.</text>
</comment>
<dbReference type="EMBL" id="MU005570">
    <property type="protein sequence ID" value="KAF2690653.1"/>
    <property type="molecule type" value="Genomic_DNA"/>
</dbReference>
<keyword evidence="10" id="KW-1185">Reference proteome</keyword>
<protein>
    <submittedName>
        <fullName evidence="9">Cloroperoxidase</fullName>
    </submittedName>
</protein>
<keyword evidence="6" id="KW-0408">Iron</keyword>